<evidence type="ECO:0000256" key="7">
    <source>
        <dbReference type="ARBA" id="ARBA00023237"/>
    </source>
</evidence>
<dbReference type="InterPro" id="IPR012334">
    <property type="entry name" value="Pectin_lyas_fold"/>
</dbReference>
<dbReference type="SUPFAM" id="SSF51126">
    <property type="entry name" value="Pectin lyase-like"/>
    <property type="match status" value="1"/>
</dbReference>
<dbReference type="GO" id="GO:0009279">
    <property type="term" value="C:cell outer membrane"/>
    <property type="evidence" value="ECO:0007669"/>
    <property type="project" value="UniProtKB-SubCell"/>
</dbReference>
<dbReference type="AlphaFoldDB" id="A0A840F0E9"/>
<protein>
    <submittedName>
        <fullName evidence="9">Gliding motility-associated-like protein</fullName>
    </submittedName>
</protein>
<evidence type="ECO:0000256" key="5">
    <source>
        <dbReference type="ARBA" id="ARBA00022729"/>
    </source>
</evidence>
<dbReference type="SMART" id="SM00710">
    <property type="entry name" value="PbH1"/>
    <property type="match status" value="4"/>
</dbReference>
<dbReference type="InterPro" id="IPR013783">
    <property type="entry name" value="Ig-like_fold"/>
</dbReference>
<keyword evidence="6" id="KW-0472">Membrane</keyword>
<evidence type="ECO:0000256" key="8">
    <source>
        <dbReference type="SAM" id="SignalP"/>
    </source>
</evidence>
<dbReference type="Gene3D" id="2.160.20.10">
    <property type="entry name" value="Single-stranded right-handed beta-helix, Pectin lyase-like"/>
    <property type="match status" value="1"/>
</dbReference>
<dbReference type="InterPro" id="IPR026341">
    <property type="entry name" value="T9SS_type_B"/>
</dbReference>
<dbReference type="InterPro" id="IPR059226">
    <property type="entry name" value="Choice_anch_Q_dom"/>
</dbReference>
<dbReference type="NCBIfam" id="NF041518">
    <property type="entry name" value="choice_anch_Q"/>
    <property type="match status" value="1"/>
</dbReference>
<evidence type="ECO:0000256" key="6">
    <source>
        <dbReference type="ARBA" id="ARBA00023136"/>
    </source>
</evidence>
<evidence type="ECO:0000313" key="10">
    <source>
        <dbReference type="Proteomes" id="UP000553034"/>
    </source>
</evidence>
<keyword evidence="7" id="KW-0998">Cell outer membrane</keyword>
<evidence type="ECO:0000256" key="1">
    <source>
        <dbReference type="ARBA" id="ARBA00004196"/>
    </source>
</evidence>
<accession>A0A840F0E9</accession>
<dbReference type="InterPro" id="IPR011050">
    <property type="entry name" value="Pectin_lyase_fold/virulence"/>
</dbReference>
<dbReference type="NCBIfam" id="TIGR01376">
    <property type="entry name" value="POMP_repeat"/>
    <property type="match status" value="1"/>
</dbReference>
<reference evidence="9 10" key="1">
    <citation type="submission" date="2020-08" db="EMBL/GenBank/DDBJ databases">
        <title>Genomic Encyclopedia of Type Strains, Phase IV (KMG-IV): sequencing the most valuable type-strain genomes for metagenomic binning, comparative biology and taxonomic classification.</title>
        <authorList>
            <person name="Goeker M."/>
        </authorList>
    </citation>
    <scope>NUCLEOTIDE SEQUENCE [LARGE SCALE GENOMIC DNA]</scope>
    <source>
        <strain evidence="9 10">DSM 29568</strain>
    </source>
</reference>
<dbReference type="InterPro" id="IPR006626">
    <property type="entry name" value="PbH1"/>
</dbReference>
<dbReference type="EMBL" id="JACIFO010000009">
    <property type="protein sequence ID" value="MBB4119744.1"/>
    <property type="molecule type" value="Genomic_DNA"/>
</dbReference>
<name>A0A840F0E9_9FLAO</name>
<feature type="signal peptide" evidence="8">
    <location>
        <begin position="1"/>
        <end position="27"/>
    </location>
</feature>
<keyword evidence="10" id="KW-1185">Reference proteome</keyword>
<dbReference type="RefSeq" id="WP_221403720.1">
    <property type="nucleotide sequence ID" value="NZ_JACIFO010000009.1"/>
</dbReference>
<comment type="caution">
    <text evidence="9">The sequence shown here is derived from an EMBL/GenBank/DDBJ whole genome shotgun (WGS) entry which is preliminary data.</text>
</comment>
<evidence type="ECO:0000256" key="3">
    <source>
        <dbReference type="ARBA" id="ARBA00004613"/>
    </source>
</evidence>
<dbReference type="Pfam" id="PF02415">
    <property type="entry name" value="Chlam_PMP"/>
    <property type="match status" value="2"/>
</dbReference>
<dbReference type="NCBIfam" id="TIGR04131">
    <property type="entry name" value="Bac_Flav_CTERM"/>
    <property type="match status" value="1"/>
</dbReference>
<dbReference type="InterPro" id="IPR003368">
    <property type="entry name" value="POMP_repeat"/>
</dbReference>
<keyword evidence="5 8" id="KW-0732">Signal</keyword>
<comment type="subcellular location">
    <subcellularLocation>
        <location evidence="1">Cell envelope</location>
    </subcellularLocation>
    <subcellularLocation>
        <location evidence="2">Cell outer membrane</location>
    </subcellularLocation>
    <subcellularLocation>
        <location evidence="3">Secreted</location>
    </subcellularLocation>
</comment>
<dbReference type="Pfam" id="PF13585">
    <property type="entry name" value="CHU_C"/>
    <property type="match status" value="1"/>
</dbReference>
<dbReference type="Proteomes" id="UP000553034">
    <property type="component" value="Unassembled WGS sequence"/>
</dbReference>
<keyword evidence="4" id="KW-0964">Secreted</keyword>
<evidence type="ECO:0000256" key="4">
    <source>
        <dbReference type="ARBA" id="ARBA00022525"/>
    </source>
</evidence>
<dbReference type="Gene3D" id="2.60.40.10">
    <property type="entry name" value="Immunoglobulins"/>
    <property type="match status" value="6"/>
</dbReference>
<organism evidence="9 10">
    <name type="scientific">Mesonia hippocampi</name>
    <dbReference type="NCBI Taxonomy" id="1628250"/>
    <lineage>
        <taxon>Bacteria</taxon>
        <taxon>Pseudomonadati</taxon>
        <taxon>Bacteroidota</taxon>
        <taxon>Flavobacteriia</taxon>
        <taxon>Flavobacteriales</taxon>
        <taxon>Flavobacteriaceae</taxon>
        <taxon>Mesonia</taxon>
    </lineage>
</organism>
<gene>
    <name evidence="9" type="ORF">GGR32_002050</name>
</gene>
<proteinExistence type="predicted"/>
<sequence>MKNKTYCMHKLSIFLIVICFSIFYANAQSIVYVSPTGTGNGTSWAQATDITSALASANNNTDIWLKEGSYLINSTLIVGSDNLSLYGGFVGTETSLNQRNWQNNLTTFDGQNSTKIMRINADDCILDGITFTNGFVTGSISTTNDGGGALRLAGDNTLVINCKFTNNTSQAERGGGAIFMWHGNNHTVDNCIFENNSNTNASGNGGGAIHNWDDNVTFKNTTFINNSSSTNGGALYTWTQDVLIENCIFEDNESNSYGGAIHSRSTLSILNTEFTNNTSMGRGGAIDNGNVLYVVNNLFDGNSSQNNYGGAIFNGKEIHITNATFTNNSNTALAHNANTACSTTIYNSIFYNNQAYSSFPYSDIAPTNTTDNSVKDFQNNILEGNPNGTNNSIGVNPLFIDPTNSNYELQSSSPAIDTGSNALYNNVSTIAINNATDLSGDTRVFNTIVDLGAYEYNTPITCTNIASPLNTDTNVAINTSITWNAVADADGYSISLGTSASANDILNNLDVGNTTSYTPANSFPQNTTIFVSIIPYNSAGDASACTEESFTTETIITPPNCTTITSPLNADTNVAVNTSITWNAVADADGYSISLGTSAGANDILNNLDVGNTTSYTPANSFPQNTTIFVSIIPYNSAGNASACTEESFTTETIITPPNCTTIASPLNTDTNVAVNTSITWNAVADADGYSISLGTSAGANDILNNLDVGNTTSYTPANSFPQNTTIFVSIIPYNSAGDASACTEESFTTETIITPPNCTTITSPLNADTNVAINTSITWNAVADADGYSISLGTSAGANDILNNLDVGNTTSYTPANSFPQNTTIFVSIIPYNSAGNANACTEESFTTETIIIPPNCTNITSPLNADTNVAVNTSITWNAVADADGYSISLGTSAGANDILNNLDVGNTTSYTPANSFPQNTTIFVNIIPYNSAGNASACTEESFTTETIITPPNCTNITSPLNTDTNVAVNTSITWNAVADADGYSISLGTSAGANDILNNLDVGNTTSYTPANSFPQNTTIFVNIIPYNSAGDASACTEESFTTETIIIPPIDKNTLIIPNFFTPNNDGINDLFKIIDEENIVKEFIIFDRFGKILYSGKTSYNLIWDGNYNGKKMPANDYWLKLVLKSGEVITKNISLLR</sequence>
<evidence type="ECO:0000256" key="2">
    <source>
        <dbReference type="ARBA" id="ARBA00004442"/>
    </source>
</evidence>
<dbReference type="GO" id="GO:0005576">
    <property type="term" value="C:extracellular region"/>
    <property type="evidence" value="ECO:0007669"/>
    <property type="project" value="UniProtKB-SubCell"/>
</dbReference>
<feature type="chain" id="PRO_5032277457" evidence="8">
    <location>
        <begin position="28"/>
        <end position="1144"/>
    </location>
</feature>
<evidence type="ECO:0000313" key="9">
    <source>
        <dbReference type="EMBL" id="MBB4119744.1"/>
    </source>
</evidence>